<reference evidence="1 2" key="1">
    <citation type="journal article" date="2022" name="New Phytol.">
        <title>Ecological generalism drives hyperdiversity of secondary metabolite gene clusters in xylarialean endophytes.</title>
        <authorList>
            <person name="Franco M.E.E."/>
            <person name="Wisecaver J.H."/>
            <person name="Arnold A.E."/>
            <person name="Ju Y.M."/>
            <person name="Slot J.C."/>
            <person name="Ahrendt S."/>
            <person name="Moore L.P."/>
            <person name="Eastman K.E."/>
            <person name="Scott K."/>
            <person name="Konkel Z."/>
            <person name="Mondo S.J."/>
            <person name="Kuo A."/>
            <person name="Hayes R.D."/>
            <person name="Haridas S."/>
            <person name="Andreopoulos B."/>
            <person name="Riley R."/>
            <person name="LaButti K."/>
            <person name="Pangilinan J."/>
            <person name="Lipzen A."/>
            <person name="Amirebrahimi M."/>
            <person name="Yan J."/>
            <person name="Adam C."/>
            <person name="Keymanesh K."/>
            <person name="Ng V."/>
            <person name="Louie K."/>
            <person name="Northen T."/>
            <person name="Drula E."/>
            <person name="Henrissat B."/>
            <person name="Hsieh H.M."/>
            <person name="Youens-Clark K."/>
            <person name="Lutzoni F."/>
            <person name="Miadlikowska J."/>
            <person name="Eastwood D.C."/>
            <person name="Hamelin R.C."/>
            <person name="Grigoriev I.V."/>
            <person name="U'Ren J.M."/>
        </authorList>
    </citation>
    <scope>NUCLEOTIDE SEQUENCE [LARGE SCALE GENOMIC DNA]</scope>
    <source>
        <strain evidence="1 2">CBS 119005</strain>
    </source>
</reference>
<keyword evidence="2" id="KW-1185">Reference proteome</keyword>
<dbReference type="EMBL" id="MU393490">
    <property type="protein sequence ID" value="KAI4864211.1"/>
    <property type="molecule type" value="Genomic_DNA"/>
</dbReference>
<dbReference type="Proteomes" id="UP001497700">
    <property type="component" value="Unassembled WGS sequence"/>
</dbReference>
<gene>
    <name evidence="1" type="ORF">F4820DRAFT_346612</name>
</gene>
<evidence type="ECO:0000313" key="2">
    <source>
        <dbReference type="Proteomes" id="UP001497700"/>
    </source>
</evidence>
<organism evidence="1 2">
    <name type="scientific">Hypoxylon rubiginosum</name>
    <dbReference type="NCBI Taxonomy" id="110542"/>
    <lineage>
        <taxon>Eukaryota</taxon>
        <taxon>Fungi</taxon>
        <taxon>Dikarya</taxon>
        <taxon>Ascomycota</taxon>
        <taxon>Pezizomycotina</taxon>
        <taxon>Sordariomycetes</taxon>
        <taxon>Xylariomycetidae</taxon>
        <taxon>Xylariales</taxon>
        <taxon>Hypoxylaceae</taxon>
        <taxon>Hypoxylon</taxon>
    </lineage>
</organism>
<proteinExistence type="predicted"/>
<evidence type="ECO:0000313" key="1">
    <source>
        <dbReference type="EMBL" id="KAI4864211.1"/>
    </source>
</evidence>
<sequence length="228" mass="25407">MSLTLAFAECEDATRIAEIHMAVFGSNAMLLAQFPTPTTRDGLRKSIELKALADIDDSRTTVLVIRFSIPESPSNAAEVGKNEPSCERLPRGKVIAFAKWAHPVSIEEDYTEPSWIWPAGTDLKIVKDWSEVAEQAQSRAVGNTSCYRLTFIGTDPAYERRGAATMMVQWGIDQSKHERVPAYLESTLEAAPFYRKLGFVDVEKISLAYDVTGTNTGKVYEEISFIYK</sequence>
<name>A0ACB9YYC8_9PEZI</name>
<comment type="caution">
    <text evidence="1">The sequence shown here is derived from an EMBL/GenBank/DDBJ whole genome shotgun (WGS) entry which is preliminary data.</text>
</comment>
<accession>A0ACB9YYC8</accession>
<protein>
    <submittedName>
        <fullName evidence="1">GNAT family acetyltransferase</fullName>
    </submittedName>
</protein>